<accession>A0A8J4DKP5</accession>
<dbReference type="NCBIfam" id="NF002545">
    <property type="entry name" value="PRK02101.2-3"/>
    <property type="match status" value="1"/>
</dbReference>
<dbReference type="InterPro" id="IPR005583">
    <property type="entry name" value="YaaA"/>
</dbReference>
<protein>
    <submittedName>
        <fullName evidence="1">UPF0246 protein</fullName>
    </submittedName>
</protein>
<evidence type="ECO:0000313" key="1">
    <source>
        <dbReference type="EMBL" id="GIJ04484.1"/>
    </source>
</evidence>
<dbReference type="AlphaFoldDB" id="A0A8J4DKP5"/>
<proteinExistence type="predicted"/>
<dbReference type="PANTHER" id="PTHR30283:SF4">
    <property type="entry name" value="PEROXIDE STRESS RESISTANCE PROTEIN YAAA"/>
    <property type="match status" value="1"/>
</dbReference>
<name>A0A8J4DKP5_9ACTN</name>
<sequence>MLILLPPSEGKARPARGRPADPAELWLPVLAPARRRVLDALAALCAGDPAVAAAALGAPPAADVAANAGLPTAPARRADTVYTGVLYEALDLPTLPGAARAAVTRSAVVFSGLWGVVRLGDRIPAYRCAIGARLPGVGGLGAYWRRELAGPLDEAAGGAVVLDLRSGAYAAAWPGTARTLTVRVLHERTVGGAVERTVVSHFNKATKGRIVRELAAAGALAPRRPADLVAALRDLKYTVEEPRPRHLDVVVAEL</sequence>
<organism evidence="1 2">
    <name type="scientific">Spirilliplanes yamanashiensis</name>
    <dbReference type="NCBI Taxonomy" id="42233"/>
    <lineage>
        <taxon>Bacteria</taxon>
        <taxon>Bacillati</taxon>
        <taxon>Actinomycetota</taxon>
        <taxon>Actinomycetes</taxon>
        <taxon>Micromonosporales</taxon>
        <taxon>Micromonosporaceae</taxon>
        <taxon>Spirilliplanes</taxon>
    </lineage>
</organism>
<dbReference type="EMBL" id="BOOY01000028">
    <property type="protein sequence ID" value="GIJ04484.1"/>
    <property type="molecule type" value="Genomic_DNA"/>
</dbReference>
<dbReference type="GO" id="GO:0033194">
    <property type="term" value="P:response to hydroperoxide"/>
    <property type="evidence" value="ECO:0007669"/>
    <property type="project" value="TreeGrafter"/>
</dbReference>
<dbReference type="PANTHER" id="PTHR30283">
    <property type="entry name" value="PEROXIDE STRESS RESPONSE PROTEIN YAAA"/>
    <property type="match status" value="1"/>
</dbReference>
<comment type="caution">
    <text evidence="1">The sequence shown here is derived from an EMBL/GenBank/DDBJ whole genome shotgun (WGS) entry which is preliminary data.</text>
</comment>
<dbReference type="Pfam" id="PF03883">
    <property type="entry name" value="H2O2_YaaD"/>
    <property type="match status" value="1"/>
</dbReference>
<evidence type="ECO:0000313" key="2">
    <source>
        <dbReference type="Proteomes" id="UP000652013"/>
    </source>
</evidence>
<gene>
    <name evidence="1" type="ORF">Sya03_38360</name>
</gene>
<reference evidence="1" key="1">
    <citation type="submission" date="2021-01" db="EMBL/GenBank/DDBJ databases">
        <title>Whole genome shotgun sequence of Spirilliplanes yamanashiensis NBRC 15828.</title>
        <authorList>
            <person name="Komaki H."/>
            <person name="Tamura T."/>
        </authorList>
    </citation>
    <scope>NUCLEOTIDE SEQUENCE</scope>
    <source>
        <strain evidence="1">NBRC 15828</strain>
    </source>
</reference>
<dbReference type="GO" id="GO:0005829">
    <property type="term" value="C:cytosol"/>
    <property type="evidence" value="ECO:0007669"/>
    <property type="project" value="TreeGrafter"/>
</dbReference>
<keyword evidence="2" id="KW-1185">Reference proteome</keyword>
<dbReference type="Proteomes" id="UP000652013">
    <property type="component" value="Unassembled WGS sequence"/>
</dbReference>
<dbReference type="RefSeq" id="WP_203939724.1">
    <property type="nucleotide sequence ID" value="NZ_BAAAGJ010000005.1"/>
</dbReference>